<dbReference type="AlphaFoldDB" id="A0AB39XLY5"/>
<feature type="region of interest" description="Disordered" evidence="1">
    <location>
        <begin position="107"/>
        <end position="129"/>
    </location>
</feature>
<reference evidence="2" key="1">
    <citation type="submission" date="2024-08" db="EMBL/GenBank/DDBJ databases">
        <authorList>
            <person name="Chaddad Z."/>
            <person name="Lamrabet M."/>
            <person name="Bouhnik O."/>
            <person name="Alami S."/>
            <person name="Wipf D."/>
            <person name="Courty P.E."/>
            <person name="Missbah El Idrissi M."/>
        </authorList>
    </citation>
    <scope>NUCLEOTIDE SEQUENCE</scope>
    <source>
        <strain evidence="2">LLZ17</strain>
    </source>
</reference>
<dbReference type="RefSeq" id="WP_369723077.1">
    <property type="nucleotide sequence ID" value="NZ_CP165734.1"/>
</dbReference>
<evidence type="ECO:0000256" key="1">
    <source>
        <dbReference type="SAM" id="MobiDB-lite"/>
    </source>
</evidence>
<protein>
    <submittedName>
        <fullName evidence="2">Uncharacterized protein</fullName>
    </submittedName>
</protein>
<sequence>MSNILELFARPSARALSSENDRPGNFRQTVSRRQSGPAIHTLVFRSYNSIVKADEAALSYDVRRDIGKARTKLRSIQQQLQRDREHAAARDKLLTTAESKLQAAIAAAQSSPPAPAPLIEPQRRSKTEELEHRREFKAAMRQRIRHVAAARDLSHQEIKPTLSLKHHAIAEFTEKHGVNVEWLLGGKGRVFEADPIVLGPNMTGAELAAVVRTLPDAQKRKIESMVDRILRERGL</sequence>
<dbReference type="EMBL" id="CP165734">
    <property type="protein sequence ID" value="XDV58514.1"/>
    <property type="molecule type" value="Genomic_DNA"/>
</dbReference>
<accession>A0AB39XLY5</accession>
<proteinExistence type="predicted"/>
<gene>
    <name evidence="2" type="ORF">AB8Z38_03050</name>
</gene>
<organism evidence="2">
    <name type="scientific">Bradyrhizobium sp. LLZ17</name>
    <dbReference type="NCBI Taxonomy" id="3239388"/>
    <lineage>
        <taxon>Bacteria</taxon>
        <taxon>Pseudomonadati</taxon>
        <taxon>Pseudomonadota</taxon>
        <taxon>Alphaproteobacteria</taxon>
        <taxon>Hyphomicrobiales</taxon>
        <taxon>Nitrobacteraceae</taxon>
        <taxon>Bradyrhizobium</taxon>
    </lineage>
</organism>
<evidence type="ECO:0000313" key="2">
    <source>
        <dbReference type="EMBL" id="XDV58514.1"/>
    </source>
</evidence>
<name>A0AB39XLY5_9BRAD</name>